<dbReference type="Gene3D" id="1.10.3210.10">
    <property type="entry name" value="Hypothetical protein af1432"/>
    <property type="match status" value="1"/>
</dbReference>
<name>A0A8J8M9H4_9FIRM</name>
<dbReference type="SMART" id="SM00471">
    <property type="entry name" value="HDc"/>
    <property type="match status" value="1"/>
</dbReference>
<dbReference type="PANTHER" id="PTHR43155">
    <property type="entry name" value="CYCLIC DI-GMP PHOSPHODIESTERASE PA4108-RELATED"/>
    <property type="match status" value="1"/>
</dbReference>
<dbReference type="InterPro" id="IPR006675">
    <property type="entry name" value="HDIG_dom"/>
</dbReference>
<dbReference type="KEGG" id="vgu:HYG85_06515"/>
<dbReference type="Pfam" id="PF13487">
    <property type="entry name" value="HD_5"/>
    <property type="match status" value="1"/>
</dbReference>
<gene>
    <name evidence="2" type="ORF">HYG85_06515</name>
</gene>
<reference evidence="2 3" key="1">
    <citation type="submission" date="2020-07" db="EMBL/GenBank/DDBJ databases">
        <title>Vallitalea guaymasensis genome.</title>
        <authorList>
            <person name="Postec A."/>
        </authorList>
    </citation>
    <scope>NUCLEOTIDE SEQUENCE [LARGE SCALE GENOMIC DNA]</scope>
    <source>
        <strain evidence="2 3">Ra1766G1</strain>
    </source>
</reference>
<evidence type="ECO:0000313" key="3">
    <source>
        <dbReference type="Proteomes" id="UP000677305"/>
    </source>
</evidence>
<accession>A0A8J8M9H4</accession>
<dbReference type="PROSITE" id="PS51832">
    <property type="entry name" value="HD_GYP"/>
    <property type="match status" value="1"/>
</dbReference>
<dbReference type="AlphaFoldDB" id="A0A8J8M9H4"/>
<evidence type="ECO:0000259" key="1">
    <source>
        <dbReference type="PROSITE" id="PS51832"/>
    </source>
</evidence>
<dbReference type="InterPro" id="IPR037522">
    <property type="entry name" value="HD_GYP_dom"/>
</dbReference>
<dbReference type="Proteomes" id="UP000677305">
    <property type="component" value="Chromosome"/>
</dbReference>
<dbReference type="RefSeq" id="WP_212692818.1">
    <property type="nucleotide sequence ID" value="NZ_CAJXUH010000006.1"/>
</dbReference>
<dbReference type="EMBL" id="CP058561">
    <property type="protein sequence ID" value="QUH28590.1"/>
    <property type="molecule type" value="Genomic_DNA"/>
</dbReference>
<protein>
    <submittedName>
        <fullName evidence="2">HD-GYP domain-containing protein</fullName>
    </submittedName>
</protein>
<organism evidence="2 3">
    <name type="scientific">Vallitalea guaymasensis</name>
    <dbReference type="NCBI Taxonomy" id="1185412"/>
    <lineage>
        <taxon>Bacteria</taxon>
        <taxon>Bacillati</taxon>
        <taxon>Bacillota</taxon>
        <taxon>Clostridia</taxon>
        <taxon>Lachnospirales</taxon>
        <taxon>Vallitaleaceae</taxon>
        <taxon>Vallitalea</taxon>
    </lineage>
</organism>
<keyword evidence="3" id="KW-1185">Reference proteome</keyword>
<proteinExistence type="predicted"/>
<sequence length="357" mass="41281">MEYKINRISIHDLEIGMELANDVLTSNGLILIPSNTIITQNHIFKLNLYQILSIDIKEYIDLIKYNYSNNNDDKEFTKKFLKFKDSYDTNKKKLTKQLDDIGNGGNVNIRDLFRLSNDLIKALKTKSELFNYLNHLRSVDEYTYSHSLNVSMLCNIFGQWLHLDKQDIENLTVAGLLHDIGKLSIDSKIINKPGKLTDDEFAIIEKHPEIGFNLVKNLDLPEEIKLGILMHHEKIDGSGYPLHLKDSQIHDYAKIIAIADIYDAMTSVRSYHKKTSPFKVIRLFERESYGLLDTKYLFVFLENIAYNYLHRTVRLSNGEVGRIIFIHRTTPSKPIVDVGIAIIDMQDETDLDIEEIM</sequence>
<dbReference type="PANTHER" id="PTHR43155:SF2">
    <property type="entry name" value="CYCLIC DI-GMP PHOSPHODIESTERASE PA4108"/>
    <property type="match status" value="1"/>
</dbReference>
<feature type="domain" description="HD-GYP" evidence="1">
    <location>
        <begin position="122"/>
        <end position="316"/>
    </location>
</feature>
<evidence type="ECO:0000313" key="2">
    <source>
        <dbReference type="EMBL" id="QUH28590.1"/>
    </source>
</evidence>
<dbReference type="NCBIfam" id="TIGR00277">
    <property type="entry name" value="HDIG"/>
    <property type="match status" value="1"/>
</dbReference>
<dbReference type="InterPro" id="IPR003607">
    <property type="entry name" value="HD/PDEase_dom"/>
</dbReference>
<dbReference type="SUPFAM" id="SSF109604">
    <property type="entry name" value="HD-domain/PDEase-like"/>
    <property type="match status" value="1"/>
</dbReference>
<dbReference type="CDD" id="cd00077">
    <property type="entry name" value="HDc"/>
    <property type="match status" value="1"/>
</dbReference>